<protein>
    <recommendedName>
        <fullName evidence="8">Major facilitator superfamily (MFS) profile domain-containing protein</fullName>
    </recommendedName>
</protein>
<keyword evidence="10" id="KW-1185">Reference proteome</keyword>
<evidence type="ECO:0000313" key="9">
    <source>
        <dbReference type="EMBL" id="KAK7603811.1"/>
    </source>
</evidence>
<dbReference type="GO" id="GO:0022857">
    <property type="term" value="F:transmembrane transporter activity"/>
    <property type="evidence" value="ECO:0007669"/>
    <property type="project" value="InterPro"/>
</dbReference>
<evidence type="ECO:0000256" key="1">
    <source>
        <dbReference type="ARBA" id="ARBA00004141"/>
    </source>
</evidence>
<dbReference type="EMBL" id="JBBCAQ010000006">
    <property type="protein sequence ID" value="KAK7603811.1"/>
    <property type="molecule type" value="Genomic_DNA"/>
</dbReference>
<dbReference type="SUPFAM" id="SSF103473">
    <property type="entry name" value="MFS general substrate transporter"/>
    <property type="match status" value="1"/>
</dbReference>
<feature type="transmembrane region" description="Helical" evidence="7">
    <location>
        <begin position="369"/>
        <end position="387"/>
    </location>
</feature>
<evidence type="ECO:0000259" key="8">
    <source>
        <dbReference type="PROSITE" id="PS50850"/>
    </source>
</evidence>
<reference evidence="9 10" key="1">
    <citation type="submission" date="2024-03" db="EMBL/GenBank/DDBJ databases">
        <title>Adaptation during the transition from Ophiocordyceps entomopathogen to insect associate is accompanied by gene loss and intensified selection.</title>
        <authorList>
            <person name="Ward C.M."/>
            <person name="Onetto C.A."/>
            <person name="Borneman A.R."/>
        </authorList>
    </citation>
    <scope>NUCLEOTIDE SEQUENCE [LARGE SCALE GENOMIC DNA]</scope>
    <source>
        <strain evidence="9">AWRI1</strain>
        <tissue evidence="9">Single Adult Female</tissue>
    </source>
</reference>
<feature type="transmembrane region" description="Helical" evidence="7">
    <location>
        <begin position="48"/>
        <end position="71"/>
    </location>
</feature>
<dbReference type="PROSITE" id="PS50850">
    <property type="entry name" value="MFS"/>
    <property type="match status" value="1"/>
</dbReference>
<feature type="transmembrane region" description="Helical" evidence="7">
    <location>
        <begin position="165"/>
        <end position="189"/>
    </location>
</feature>
<name>A0AAN9TVS2_9HEMI</name>
<feature type="transmembrane region" description="Helical" evidence="7">
    <location>
        <begin position="456"/>
        <end position="473"/>
    </location>
</feature>
<comment type="subcellular location">
    <subcellularLocation>
        <location evidence="1">Membrane</location>
        <topology evidence="1">Multi-pass membrane protein</topology>
    </subcellularLocation>
</comment>
<dbReference type="InterPro" id="IPR036259">
    <property type="entry name" value="MFS_trans_sf"/>
</dbReference>
<feature type="transmembrane region" description="Helical" evidence="7">
    <location>
        <begin position="201"/>
        <end position="223"/>
    </location>
</feature>
<evidence type="ECO:0000256" key="3">
    <source>
        <dbReference type="ARBA" id="ARBA00022692"/>
    </source>
</evidence>
<comment type="caution">
    <text evidence="9">The sequence shown here is derived from an EMBL/GenBank/DDBJ whole genome shotgun (WGS) entry which is preliminary data.</text>
</comment>
<feature type="transmembrane region" description="Helical" evidence="7">
    <location>
        <begin position="393"/>
        <end position="415"/>
    </location>
</feature>
<dbReference type="Pfam" id="PF07690">
    <property type="entry name" value="MFS_1"/>
    <property type="match status" value="1"/>
</dbReference>
<feature type="transmembrane region" description="Helical" evidence="7">
    <location>
        <begin position="235"/>
        <end position="257"/>
    </location>
</feature>
<evidence type="ECO:0000256" key="7">
    <source>
        <dbReference type="SAM" id="Phobius"/>
    </source>
</evidence>
<feature type="transmembrane region" description="Helical" evidence="7">
    <location>
        <begin position="303"/>
        <end position="320"/>
    </location>
</feature>
<dbReference type="FunFam" id="1.20.1250.20:FF:000223">
    <property type="entry name" value="Major facilitator superfamily domain-containing protein"/>
    <property type="match status" value="1"/>
</dbReference>
<dbReference type="Gene3D" id="1.20.1250.20">
    <property type="entry name" value="MFS general substrate transporter like domains"/>
    <property type="match status" value="1"/>
</dbReference>
<gene>
    <name evidence="9" type="ORF">V9T40_003810</name>
</gene>
<feature type="compositionally biased region" description="Low complexity" evidence="6">
    <location>
        <begin position="12"/>
        <end position="29"/>
    </location>
</feature>
<evidence type="ECO:0000256" key="4">
    <source>
        <dbReference type="ARBA" id="ARBA00022989"/>
    </source>
</evidence>
<keyword evidence="4 7" id="KW-1133">Transmembrane helix</keyword>
<feature type="compositionally biased region" description="Polar residues" evidence="6">
    <location>
        <begin position="1"/>
        <end position="11"/>
    </location>
</feature>
<sequence length="481" mass="52482">MVTTRSKSSKLSADTPADIPDSPIPSDSAGKVTSPRSKKVKSSFTSNYAQLIIFLSLVLDLIAFTIILPLFPSILQYYKTRDGPDGVYRYLENKIGYFQRLVGAPSEFNAVLFGGFLGSFFSFLQFVASPIIGALSDVYGRKPVILLCLVGIAWSNWLWSVSTSFLTFILARVVGGISKGNLSVSMAAMTDISSSDKRASGMALIGSAFSIGFVVGPMIGAYYSKSWSSRDGVWFATPALFGIALTIADIIFVITLFRETLSKEKRLKSVASSLRQAFTYINIKDLFLFNAVKNMSTKDLKQLRSLGVVYFLYLFIYSALEFTLTFLTHWKFHYTTMQQGWMLSGAGITMAVMQGVFVRRIPSESVQTYASLGLLLVVPAFICIGLAQTSPVLIIGVFIYSLSTSFVVPCMTTIASKYGTSSQKGTALGIFRSLGALARATGPIVGCIGFWSLGPLITYCTGGVLLLIPWYLLRLSPNMKV</sequence>
<feature type="transmembrane region" description="Helical" evidence="7">
    <location>
        <begin position="340"/>
        <end position="357"/>
    </location>
</feature>
<feature type="transmembrane region" description="Helical" evidence="7">
    <location>
        <begin position="144"/>
        <end position="159"/>
    </location>
</feature>
<dbReference type="GO" id="GO:0031526">
    <property type="term" value="C:brush border membrane"/>
    <property type="evidence" value="ECO:0007669"/>
    <property type="project" value="TreeGrafter"/>
</dbReference>
<evidence type="ECO:0000256" key="5">
    <source>
        <dbReference type="ARBA" id="ARBA00023136"/>
    </source>
</evidence>
<feature type="transmembrane region" description="Helical" evidence="7">
    <location>
        <begin position="110"/>
        <end position="132"/>
    </location>
</feature>
<dbReference type="InterPro" id="IPR020846">
    <property type="entry name" value="MFS_dom"/>
</dbReference>
<accession>A0AAN9TVS2</accession>
<keyword evidence="2" id="KW-0813">Transport</keyword>
<proteinExistence type="predicted"/>
<feature type="region of interest" description="Disordered" evidence="6">
    <location>
        <begin position="1"/>
        <end position="35"/>
    </location>
</feature>
<dbReference type="PANTHER" id="PTHR23504:SF31">
    <property type="entry name" value="MAJOR FACILITATOR SUPERFAMILY DOMAIN-CONTAINING PROTEIN 10"/>
    <property type="match status" value="1"/>
</dbReference>
<dbReference type="PANTHER" id="PTHR23504">
    <property type="entry name" value="MAJOR FACILITATOR SUPERFAMILY DOMAIN-CONTAINING PROTEIN 10"/>
    <property type="match status" value="1"/>
</dbReference>
<evidence type="ECO:0000256" key="6">
    <source>
        <dbReference type="SAM" id="MobiDB-lite"/>
    </source>
</evidence>
<feature type="domain" description="Major facilitator superfamily (MFS) profile" evidence="8">
    <location>
        <begin position="49"/>
        <end position="480"/>
    </location>
</feature>
<dbReference type="Proteomes" id="UP001367676">
    <property type="component" value="Unassembled WGS sequence"/>
</dbReference>
<keyword evidence="3 7" id="KW-0812">Transmembrane</keyword>
<dbReference type="AlphaFoldDB" id="A0AAN9TVS2"/>
<evidence type="ECO:0000313" key="10">
    <source>
        <dbReference type="Proteomes" id="UP001367676"/>
    </source>
</evidence>
<keyword evidence="5 7" id="KW-0472">Membrane</keyword>
<organism evidence="9 10">
    <name type="scientific">Parthenolecanium corni</name>
    <dbReference type="NCBI Taxonomy" id="536013"/>
    <lineage>
        <taxon>Eukaryota</taxon>
        <taxon>Metazoa</taxon>
        <taxon>Ecdysozoa</taxon>
        <taxon>Arthropoda</taxon>
        <taxon>Hexapoda</taxon>
        <taxon>Insecta</taxon>
        <taxon>Pterygota</taxon>
        <taxon>Neoptera</taxon>
        <taxon>Paraneoptera</taxon>
        <taxon>Hemiptera</taxon>
        <taxon>Sternorrhyncha</taxon>
        <taxon>Coccoidea</taxon>
        <taxon>Coccidae</taxon>
        <taxon>Parthenolecanium</taxon>
    </lineage>
</organism>
<dbReference type="InterPro" id="IPR011701">
    <property type="entry name" value="MFS"/>
</dbReference>
<evidence type="ECO:0000256" key="2">
    <source>
        <dbReference type="ARBA" id="ARBA00022448"/>
    </source>
</evidence>